<comment type="caution">
    <text evidence="1">The sequence shown here is derived from an EMBL/GenBank/DDBJ whole genome shotgun (WGS) entry which is preliminary data.</text>
</comment>
<evidence type="ECO:0000313" key="2">
    <source>
        <dbReference type="Proteomes" id="UP001172386"/>
    </source>
</evidence>
<dbReference type="EMBL" id="JAPDRQ010000110">
    <property type="protein sequence ID" value="KAJ9654885.1"/>
    <property type="molecule type" value="Genomic_DNA"/>
</dbReference>
<sequence length="624" mass="69142">MAATTASFLNLEGAHVFVTGAAGGVGIAVVREFLDKYLVTAFDRRGMNAELYTDIQNLNERLFSVRGDLTDESSIQKAFNDAYSKFGPVQILIANAGITDESEHTPIWEISTEKWDKVNNTNVRGTYLTIKHFLGQVKDVQNSTGEELTNVSIIVTGSETGVFGQESHAEYASGKAGLQYGLVKSVKNEIVRLNSKARINAVAPGWINTPLIGDRLDDPREYWSETQATVALKKIAQPEDVARCMAFLASHRTAGHITGQCISVDGGQEGRLLWKEEQILGSQKVDQVKSTLPFNVPTGLKPARRARRMRICLSVDFDALSGYLGTGHAPENTMADYSAGVLSANVGVGRLLKLFAKHDISDKLTWFIPGHSMETFPEQTAAVVASGAEIGLHGYSHEGAYAMTVEQEKDVLEKCIELATELRGGKPPVGYRAPLYQIRESTVQLLQEHDFLYDSSMNAHDSLPYFLPKPFPGRPPHVPDYSQPAKSWMVPTQLPQQPLFGSAEARAAMVEIPGSWYTEDMTPLGFYPYLSSTQGYVSVDVVEKIWWDRFDWLWENESWLDEEPGKGYGSIYPMIWHPESSGRTHIVGMIDKFLGKLVSRMKAAGEGEITFETMESVALSWRDR</sequence>
<organism evidence="1 2">
    <name type="scientific">Neophaeococcomyces mojaviensis</name>
    <dbReference type="NCBI Taxonomy" id="3383035"/>
    <lineage>
        <taxon>Eukaryota</taxon>
        <taxon>Fungi</taxon>
        <taxon>Dikarya</taxon>
        <taxon>Ascomycota</taxon>
        <taxon>Pezizomycotina</taxon>
        <taxon>Eurotiomycetes</taxon>
        <taxon>Chaetothyriomycetidae</taxon>
        <taxon>Chaetothyriales</taxon>
        <taxon>Chaetothyriales incertae sedis</taxon>
        <taxon>Neophaeococcomyces</taxon>
    </lineage>
</organism>
<reference evidence="1" key="1">
    <citation type="submission" date="2022-10" db="EMBL/GenBank/DDBJ databases">
        <title>Culturing micro-colonial fungi from biological soil crusts in the Mojave desert and describing Neophaeococcomyces mojavensis, and introducing the new genera and species Taxawa tesnikishii.</title>
        <authorList>
            <person name="Kurbessoian T."/>
            <person name="Stajich J.E."/>
        </authorList>
    </citation>
    <scope>NUCLEOTIDE SEQUENCE</scope>
    <source>
        <strain evidence="1">JES_112</strain>
    </source>
</reference>
<proteinExistence type="predicted"/>
<name>A0ACC3A4D3_9EURO</name>
<evidence type="ECO:0000313" key="1">
    <source>
        <dbReference type="EMBL" id="KAJ9654885.1"/>
    </source>
</evidence>
<keyword evidence="2" id="KW-1185">Reference proteome</keyword>
<gene>
    <name evidence="1" type="ORF">H2198_006158</name>
</gene>
<dbReference type="Proteomes" id="UP001172386">
    <property type="component" value="Unassembled WGS sequence"/>
</dbReference>
<protein>
    <submittedName>
        <fullName evidence="1">Uncharacterized protein</fullName>
    </submittedName>
</protein>
<accession>A0ACC3A4D3</accession>